<feature type="signal peptide" evidence="2">
    <location>
        <begin position="1"/>
        <end position="20"/>
    </location>
</feature>
<keyword evidence="1" id="KW-1133">Transmembrane helix</keyword>
<dbReference type="AlphaFoldDB" id="A0A4P9Y492"/>
<name>A0A4P9Y492_9FUNG</name>
<feature type="transmembrane region" description="Helical" evidence="1">
    <location>
        <begin position="176"/>
        <end position="196"/>
    </location>
</feature>
<evidence type="ECO:0000256" key="2">
    <source>
        <dbReference type="SAM" id="SignalP"/>
    </source>
</evidence>
<keyword evidence="1" id="KW-0812">Transmembrane</keyword>
<dbReference type="Proteomes" id="UP000267251">
    <property type="component" value="Unassembled WGS sequence"/>
</dbReference>
<dbReference type="EMBL" id="KZ987969">
    <property type="protein sequence ID" value="RKP13663.1"/>
    <property type="molecule type" value="Genomic_DNA"/>
</dbReference>
<sequence>MYPISFTLLLLLLINPTITAQNITLCFGNLTCPDPLTQCYFDANGLTCQPKETPGCVASALPQGPYYQGRTVGKGDTCSHCSLPSLQSSRQLLFDPFLTQYADTSVTLEYLGNCGEGGWCDASGICQAQQEHLTSCISVEQCQGTCRRNNRAGFPTCIGRDPGQEGVEGYARLRYFGIYLGLCLGLCLFTTLLFYFLPSFRGRRSFRVTLVLILLVACAFLGYAIWWEAAPWPF</sequence>
<feature type="transmembrane region" description="Helical" evidence="1">
    <location>
        <begin position="208"/>
        <end position="227"/>
    </location>
</feature>
<evidence type="ECO:0000256" key="1">
    <source>
        <dbReference type="SAM" id="Phobius"/>
    </source>
</evidence>
<keyword evidence="2" id="KW-0732">Signal</keyword>
<protein>
    <submittedName>
        <fullName evidence="3">Uncharacterized protein</fullName>
    </submittedName>
</protein>
<gene>
    <name evidence="3" type="ORF">BJ684DRAFT_19870</name>
</gene>
<proteinExistence type="predicted"/>
<feature type="chain" id="PRO_5020600460" evidence="2">
    <location>
        <begin position="21"/>
        <end position="234"/>
    </location>
</feature>
<accession>A0A4P9Y492</accession>
<keyword evidence="1" id="KW-0472">Membrane</keyword>
<evidence type="ECO:0000313" key="4">
    <source>
        <dbReference type="Proteomes" id="UP000267251"/>
    </source>
</evidence>
<keyword evidence="4" id="KW-1185">Reference proteome</keyword>
<evidence type="ECO:0000313" key="3">
    <source>
        <dbReference type="EMBL" id="RKP13663.1"/>
    </source>
</evidence>
<reference evidence="4" key="1">
    <citation type="journal article" date="2018" name="Nat. Microbiol.">
        <title>Leveraging single-cell genomics to expand the fungal tree of life.</title>
        <authorList>
            <person name="Ahrendt S.R."/>
            <person name="Quandt C.A."/>
            <person name="Ciobanu D."/>
            <person name="Clum A."/>
            <person name="Salamov A."/>
            <person name="Andreopoulos B."/>
            <person name="Cheng J.F."/>
            <person name="Woyke T."/>
            <person name="Pelin A."/>
            <person name="Henrissat B."/>
            <person name="Reynolds N.K."/>
            <person name="Benny G.L."/>
            <person name="Smith M.E."/>
            <person name="James T.Y."/>
            <person name="Grigoriev I.V."/>
        </authorList>
    </citation>
    <scope>NUCLEOTIDE SEQUENCE [LARGE SCALE GENOMIC DNA]</scope>
</reference>
<organism evidence="3 4">
    <name type="scientific">Piptocephalis cylindrospora</name>
    <dbReference type="NCBI Taxonomy" id="1907219"/>
    <lineage>
        <taxon>Eukaryota</taxon>
        <taxon>Fungi</taxon>
        <taxon>Fungi incertae sedis</taxon>
        <taxon>Zoopagomycota</taxon>
        <taxon>Zoopagomycotina</taxon>
        <taxon>Zoopagomycetes</taxon>
        <taxon>Zoopagales</taxon>
        <taxon>Piptocephalidaceae</taxon>
        <taxon>Piptocephalis</taxon>
    </lineage>
</organism>